<comment type="subcellular location">
    <subcellularLocation>
        <location evidence="1">Secreted</location>
        <location evidence="1">Cell wall</location>
    </subcellularLocation>
</comment>
<reference evidence="6 7" key="1">
    <citation type="submission" date="2024-05" db="EMBL/GenBank/DDBJ databases">
        <authorList>
            <person name="Duchaud E."/>
        </authorList>
    </citation>
    <scope>NUCLEOTIDE SEQUENCE [LARGE SCALE GENOMIC DNA]</scope>
    <source>
        <strain evidence="6">Ena-SAMPLE-TAB-13-05-2024-13:56:06:370-140308</strain>
    </source>
</reference>
<evidence type="ECO:0000313" key="6">
    <source>
        <dbReference type="EMBL" id="CAL2102179.1"/>
    </source>
</evidence>
<organism evidence="6 7">
    <name type="scientific">Tenacibaculum polynesiense</name>
    <dbReference type="NCBI Taxonomy" id="3137857"/>
    <lineage>
        <taxon>Bacteria</taxon>
        <taxon>Pseudomonadati</taxon>
        <taxon>Bacteroidota</taxon>
        <taxon>Flavobacteriia</taxon>
        <taxon>Flavobacteriales</taxon>
        <taxon>Flavobacteriaceae</taxon>
        <taxon>Tenacibaculum</taxon>
    </lineage>
</organism>
<dbReference type="PANTHER" id="PTHR31018:SF3">
    <property type="entry name" value="RECEPTOR PROTEIN-TYROSINE KINASE"/>
    <property type="match status" value="1"/>
</dbReference>
<dbReference type="InterPro" id="IPR051648">
    <property type="entry name" value="CWI-Assembly_Regulator"/>
</dbReference>
<dbReference type="SUPFAM" id="SSF52058">
    <property type="entry name" value="L domain-like"/>
    <property type="match status" value="2"/>
</dbReference>
<dbReference type="Proteomes" id="UP001497527">
    <property type="component" value="Unassembled WGS sequence"/>
</dbReference>
<gene>
    <name evidence="6" type="ORF">T190423A01A_10742</name>
</gene>
<sequence>MKKQTLIMKKTKNSLVFSQTNFISYLSFVFSFLVLISCTSNSEDDLGDGTEPTAPTDIIHDGNVYLKNQHELNTFAKKGYTIINGTLVIGVLSDCDITSLKGLESLTQINGGLNIQGTINLNSLEGLNNIRSTQFLSIMDADKITHIDELKNIKSIVDDNEKDGLWVSLIVSNDNLVNIDGLSNLENYKGVLEILNNKSLLNVDGLKNINSFSARSISIIRNESLKNIDGLSVVNSLSNLLDISENNSLENLNGLNNLSSVKNTCFIRNNRNLKNLCAIENLAGNGEDFDLYIDYNAYNPTRQDIIDGNCSQ</sequence>
<evidence type="ECO:0000256" key="2">
    <source>
        <dbReference type="ARBA" id="ARBA00022512"/>
    </source>
</evidence>
<keyword evidence="5" id="KW-0325">Glycoprotein</keyword>
<dbReference type="EMBL" id="CAXJIO010000010">
    <property type="protein sequence ID" value="CAL2102179.1"/>
    <property type="molecule type" value="Genomic_DNA"/>
</dbReference>
<evidence type="ECO:0000256" key="1">
    <source>
        <dbReference type="ARBA" id="ARBA00004191"/>
    </source>
</evidence>
<keyword evidence="2" id="KW-0134">Cell wall</keyword>
<proteinExistence type="predicted"/>
<evidence type="ECO:0008006" key="8">
    <source>
        <dbReference type="Google" id="ProtNLM"/>
    </source>
</evidence>
<keyword evidence="3" id="KW-0964">Secreted</keyword>
<dbReference type="Gene3D" id="3.80.20.20">
    <property type="entry name" value="Receptor L-domain"/>
    <property type="match status" value="1"/>
</dbReference>
<evidence type="ECO:0000313" key="7">
    <source>
        <dbReference type="Proteomes" id="UP001497527"/>
    </source>
</evidence>
<name>A0ABP1EUJ9_9FLAO</name>
<comment type="caution">
    <text evidence="6">The sequence shown here is derived from an EMBL/GenBank/DDBJ whole genome shotgun (WGS) entry which is preliminary data.</text>
</comment>
<evidence type="ECO:0000256" key="3">
    <source>
        <dbReference type="ARBA" id="ARBA00022525"/>
    </source>
</evidence>
<dbReference type="PANTHER" id="PTHR31018">
    <property type="entry name" value="SPORULATION-SPECIFIC PROTEIN-RELATED"/>
    <property type="match status" value="1"/>
</dbReference>
<keyword evidence="4" id="KW-0732">Signal</keyword>
<dbReference type="InterPro" id="IPR036941">
    <property type="entry name" value="Rcpt_L-dom_sf"/>
</dbReference>
<keyword evidence="7" id="KW-1185">Reference proteome</keyword>
<protein>
    <recommendedName>
        <fullName evidence="8">Receptor L domain-containing protein</fullName>
    </recommendedName>
</protein>
<evidence type="ECO:0000256" key="4">
    <source>
        <dbReference type="ARBA" id="ARBA00022729"/>
    </source>
</evidence>
<accession>A0ABP1EUJ9</accession>
<evidence type="ECO:0000256" key="5">
    <source>
        <dbReference type="ARBA" id="ARBA00023180"/>
    </source>
</evidence>